<accession>A0A9D1JE84</accession>
<dbReference type="AlphaFoldDB" id="A0A9D1JE84"/>
<dbReference type="InterPro" id="IPR050922">
    <property type="entry name" value="LytR/CpsA/Psr_CW_biosynth"/>
</dbReference>
<keyword evidence="3" id="KW-0472">Membrane</keyword>
<keyword evidence="3" id="KW-0812">Transmembrane</keyword>
<dbReference type="InterPro" id="IPR004474">
    <property type="entry name" value="LytR_CpsA_psr"/>
</dbReference>
<dbReference type="Proteomes" id="UP000824201">
    <property type="component" value="Unassembled WGS sequence"/>
</dbReference>
<comment type="caution">
    <text evidence="5">The sequence shown here is derived from an EMBL/GenBank/DDBJ whole genome shotgun (WGS) entry which is preliminary data.</text>
</comment>
<feature type="region of interest" description="Disordered" evidence="2">
    <location>
        <begin position="103"/>
        <end position="257"/>
    </location>
</feature>
<feature type="domain" description="Cell envelope-related transcriptional attenuator" evidence="4">
    <location>
        <begin position="336"/>
        <end position="494"/>
    </location>
</feature>
<evidence type="ECO:0000256" key="1">
    <source>
        <dbReference type="ARBA" id="ARBA00006068"/>
    </source>
</evidence>
<dbReference type="Gene3D" id="3.40.630.190">
    <property type="entry name" value="LCP protein"/>
    <property type="match status" value="1"/>
</dbReference>
<dbReference type="PANTHER" id="PTHR33392">
    <property type="entry name" value="POLYISOPRENYL-TEICHOIC ACID--PEPTIDOGLYCAN TEICHOIC ACID TRANSFERASE TAGU"/>
    <property type="match status" value="1"/>
</dbReference>
<protein>
    <submittedName>
        <fullName evidence="5">LCP family protein</fullName>
    </submittedName>
</protein>
<feature type="compositionally biased region" description="Polar residues" evidence="2">
    <location>
        <begin position="214"/>
        <end position="251"/>
    </location>
</feature>
<organism evidence="5 6">
    <name type="scientific">Candidatus Fimimorpha faecalis</name>
    <dbReference type="NCBI Taxonomy" id="2840824"/>
    <lineage>
        <taxon>Bacteria</taxon>
        <taxon>Bacillati</taxon>
        <taxon>Bacillota</taxon>
        <taxon>Clostridia</taxon>
        <taxon>Eubacteriales</taxon>
        <taxon>Candidatus Fimimorpha</taxon>
    </lineage>
</organism>
<evidence type="ECO:0000313" key="5">
    <source>
        <dbReference type="EMBL" id="HIR89953.1"/>
    </source>
</evidence>
<feature type="compositionally biased region" description="Basic and acidic residues" evidence="2">
    <location>
        <begin position="183"/>
        <end position="194"/>
    </location>
</feature>
<name>A0A9D1JE84_9FIRM</name>
<feature type="region of interest" description="Disordered" evidence="2">
    <location>
        <begin position="28"/>
        <end position="81"/>
    </location>
</feature>
<sequence length="576" mass="63898">MAKLTDEEIRILQRARMIQDRLEAERLEAGEELPAKKPQPKIQRQKINKTKTSQNQMGRTTTQKKTEGSAQKPVSSETAATVSKAVASKSAQAAATAKFASNLESSGKTTPKIQEGEKKLLNQGQVKEVENFENSTGIKHTVRQPVATVEEKRNKNLAAGPVRKPVATIDTIGRRKVNQSSEKAVEESAKRQIKNDTQQRSIQIEKDKAKQKKSQAPTQTNTQKTRSASLKQTVTPRGTKQTSSKRNSSSTVRRKPLKKKKTAKWKIVLIALVITFLLAAIAAVGAFILIYSNVSRTNYEPIAQSERSADVLAEQKGVKNILLLGTDERVSGEASRSDAIIVLSINENRKKIVMTSILRDSYVEIPGYGKNRINHAYQMGGAALMIQTIENNFKIPIDSYAKVDFFSFMGIIDKLGGVPITVTQEELGYLNGYIAEINTLQGLPVNDGQLAQAGNYQLNGKQALAYSRIRYIGTDFARTERQRTVLDGLFQQLKTASPKELYEISAIILPDITTNIGNMDLTKMIAKSVFYMKYDIIQNRIPMDGTWNDLVVGGQEVLEIDFEANREGLKSMIYGE</sequence>
<evidence type="ECO:0000256" key="2">
    <source>
        <dbReference type="SAM" id="MobiDB-lite"/>
    </source>
</evidence>
<reference evidence="5" key="2">
    <citation type="journal article" date="2021" name="PeerJ">
        <title>Extensive microbial diversity within the chicken gut microbiome revealed by metagenomics and culture.</title>
        <authorList>
            <person name="Gilroy R."/>
            <person name="Ravi A."/>
            <person name="Getino M."/>
            <person name="Pursley I."/>
            <person name="Horton D.L."/>
            <person name="Alikhan N.F."/>
            <person name="Baker D."/>
            <person name="Gharbi K."/>
            <person name="Hall N."/>
            <person name="Watson M."/>
            <person name="Adriaenssens E.M."/>
            <person name="Foster-Nyarko E."/>
            <person name="Jarju S."/>
            <person name="Secka A."/>
            <person name="Antonio M."/>
            <person name="Oren A."/>
            <person name="Chaudhuri R.R."/>
            <person name="La Ragione R."/>
            <person name="Hildebrand F."/>
            <person name="Pallen M.J."/>
        </authorList>
    </citation>
    <scope>NUCLEOTIDE SEQUENCE</scope>
    <source>
        <strain evidence="5">ChiW13-3771</strain>
    </source>
</reference>
<evidence type="ECO:0000256" key="3">
    <source>
        <dbReference type="SAM" id="Phobius"/>
    </source>
</evidence>
<dbReference type="Pfam" id="PF03816">
    <property type="entry name" value="LytR_cpsA_psr"/>
    <property type="match status" value="1"/>
</dbReference>
<evidence type="ECO:0000313" key="6">
    <source>
        <dbReference type="Proteomes" id="UP000824201"/>
    </source>
</evidence>
<dbReference type="NCBIfam" id="TIGR00350">
    <property type="entry name" value="lytR_cpsA_psr"/>
    <property type="match status" value="1"/>
</dbReference>
<feature type="transmembrane region" description="Helical" evidence="3">
    <location>
        <begin position="267"/>
        <end position="291"/>
    </location>
</feature>
<reference evidence="5" key="1">
    <citation type="submission" date="2020-10" db="EMBL/GenBank/DDBJ databases">
        <authorList>
            <person name="Gilroy R."/>
        </authorList>
    </citation>
    <scope>NUCLEOTIDE SEQUENCE</scope>
    <source>
        <strain evidence="5">ChiW13-3771</strain>
    </source>
</reference>
<dbReference type="EMBL" id="DVHN01000193">
    <property type="protein sequence ID" value="HIR89953.1"/>
    <property type="molecule type" value="Genomic_DNA"/>
</dbReference>
<feature type="compositionally biased region" description="Polar residues" evidence="2">
    <location>
        <begin position="103"/>
        <end position="112"/>
    </location>
</feature>
<comment type="similarity">
    <text evidence="1">Belongs to the LytR/CpsA/Psr (LCP) family.</text>
</comment>
<gene>
    <name evidence="5" type="ORF">IAC96_13495</name>
</gene>
<evidence type="ECO:0000259" key="4">
    <source>
        <dbReference type="Pfam" id="PF03816"/>
    </source>
</evidence>
<dbReference type="PANTHER" id="PTHR33392:SF6">
    <property type="entry name" value="POLYISOPRENYL-TEICHOIC ACID--PEPTIDOGLYCAN TEICHOIC ACID TRANSFERASE TAGU"/>
    <property type="match status" value="1"/>
</dbReference>
<feature type="compositionally biased region" description="Polar residues" evidence="2">
    <location>
        <begin position="50"/>
        <end position="73"/>
    </location>
</feature>
<proteinExistence type="inferred from homology"/>
<keyword evidence="3" id="KW-1133">Transmembrane helix</keyword>